<evidence type="ECO:0000256" key="3">
    <source>
        <dbReference type="ARBA" id="ARBA00022989"/>
    </source>
</evidence>
<feature type="transmembrane region" description="Helical" evidence="6">
    <location>
        <begin position="206"/>
        <end position="227"/>
    </location>
</feature>
<dbReference type="Pfam" id="PF12698">
    <property type="entry name" value="ABC2_membrane_3"/>
    <property type="match status" value="1"/>
</dbReference>
<feature type="transmembrane region" description="Helical" evidence="6">
    <location>
        <begin position="174"/>
        <end position="199"/>
    </location>
</feature>
<dbReference type="Proteomes" id="UP001500839">
    <property type="component" value="Unassembled WGS sequence"/>
</dbReference>
<reference evidence="9" key="1">
    <citation type="journal article" date="2019" name="Int. J. Syst. Evol. Microbiol.">
        <title>The Global Catalogue of Microorganisms (GCM) 10K type strain sequencing project: providing services to taxonomists for standard genome sequencing and annotation.</title>
        <authorList>
            <consortium name="The Broad Institute Genomics Platform"/>
            <consortium name="The Broad Institute Genome Sequencing Center for Infectious Disease"/>
            <person name="Wu L."/>
            <person name="Ma J."/>
        </authorList>
    </citation>
    <scope>NUCLEOTIDE SEQUENCE [LARGE SCALE GENOMIC DNA]</scope>
    <source>
        <strain evidence="9">JCM 18542</strain>
    </source>
</reference>
<feature type="transmembrane region" description="Helical" evidence="6">
    <location>
        <begin position="143"/>
        <end position="168"/>
    </location>
</feature>
<dbReference type="RefSeq" id="WP_200174583.1">
    <property type="nucleotide sequence ID" value="NZ_BAABKQ010000001.1"/>
</dbReference>
<protein>
    <submittedName>
        <fullName evidence="8">ABC transporter permease</fullName>
    </submittedName>
</protein>
<keyword evidence="2 6" id="KW-0812">Transmembrane</keyword>
<evidence type="ECO:0000256" key="5">
    <source>
        <dbReference type="SAM" id="MobiDB-lite"/>
    </source>
</evidence>
<evidence type="ECO:0000259" key="7">
    <source>
        <dbReference type="Pfam" id="PF12698"/>
    </source>
</evidence>
<proteinExistence type="predicted"/>
<feature type="transmembrane region" description="Helical" evidence="6">
    <location>
        <begin position="100"/>
        <end position="122"/>
    </location>
</feature>
<dbReference type="InterPro" id="IPR051784">
    <property type="entry name" value="Nod_factor_ABC_transporter"/>
</dbReference>
<sequence length="285" mass="28969">MNDSTVPGAPRTEGAPTEGTAAVGTAADSAGRFAAGIFTPAPAAARPAAMLRSQVRMELTLLLRHGEQLMLTLLIPIAILVAVTLLPFGDFADPRVDHVLPMVLAVAVMSTAFTGQAIAVGFDRRYGALKRIGATALPKWGIVAGKSGAVGIVILGQLVILGAIAAALGWRPGAATIGLVLLSVTIGTVAFATLGLLVGGRLKAEIVLALANIIWFALLAVAGLVLIRDDVSGAVYTLATLLPSGALTEALLQAQSGAVDWAALGVLVVWGVLGGAAAVRTFRFE</sequence>
<evidence type="ECO:0000313" key="9">
    <source>
        <dbReference type="Proteomes" id="UP001500839"/>
    </source>
</evidence>
<evidence type="ECO:0000256" key="6">
    <source>
        <dbReference type="SAM" id="Phobius"/>
    </source>
</evidence>
<gene>
    <name evidence="8" type="ORF">GCM10023353_19290</name>
</gene>
<evidence type="ECO:0000256" key="2">
    <source>
        <dbReference type="ARBA" id="ARBA00022692"/>
    </source>
</evidence>
<evidence type="ECO:0000256" key="1">
    <source>
        <dbReference type="ARBA" id="ARBA00004141"/>
    </source>
</evidence>
<accession>A0ABP9CPT0</accession>
<dbReference type="PANTHER" id="PTHR43229:SF2">
    <property type="entry name" value="NODULATION PROTEIN J"/>
    <property type="match status" value="1"/>
</dbReference>
<evidence type="ECO:0000256" key="4">
    <source>
        <dbReference type="ARBA" id="ARBA00023136"/>
    </source>
</evidence>
<organism evidence="8 9">
    <name type="scientific">Tomitella cavernea</name>
    <dbReference type="NCBI Taxonomy" id="1387982"/>
    <lineage>
        <taxon>Bacteria</taxon>
        <taxon>Bacillati</taxon>
        <taxon>Actinomycetota</taxon>
        <taxon>Actinomycetes</taxon>
        <taxon>Mycobacteriales</taxon>
        <taxon>Tomitella</taxon>
    </lineage>
</organism>
<feature type="transmembrane region" description="Helical" evidence="6">
    <location>
        <begin position="259"/>
        <end position="279"/>
    </location>
</feature>
<feature type="domain" description="ABC-2 type transporter transmembrane" evidence="7">
    <location>
        <begin position="99"/>
        <end position="279"/>
    </location>
</feature>
<comment type="subcellular location">
    <subcellularLocation>
        <location evidence="1">Membrane</location>
        <topology evidence="1">Multi-pass membrane protein</topology>
    </subcellularLocation>
</comment>
<keyword evidence="3 6" id="KW-1133">Transmembrane helix</keyword>
<feature type="region of interest" description="Disordered" evidence="5">
    <location>
        <begin position="1"/>
        <end position="20"/>
    </location>
</feature>
<feature type="transmembrane region" description="Helical" evidence="6">
    <location>
        <begin position="69"/>
        <end position="88"/>
    </location>
</feature>
<comment type="caution">
    <text evidence="8">The sequence shown here is derived from an EMBL/GenBank/DDBJ whole genome shotgun (WGS) entry which is preliminary data.</text>
</comment>
<dbReference type="PANTHER" id="PTHR43229">
    <property type="entry name" value="NODULATION PROTEIN J"/>
    <property type="match status" value="1"/>
</dbReference>
<keyword evidence="9" id="KW-1185">Reference proteome</keyword>
<evidence type="ECO:0000313" key="8">
    <source>
        <dbReference type="EMBL" id="GAA4814209.1"/>
    </source>
</evidence>
<dbReference type="EMBL" id="BAABKQ010000001">
    <property type="protein sequence ID" value="GAA4814209.1"/>
    <property type="molecule type" value="Genomic_DNA"/>
</dbReference>
<dbReference type="InterPro" id="IPR013525">
    <property type="entry name" value="ABC2_TM"/>
</dbReference>
<name>A0ABP9CPT0_9ACTN</name>
<keyword evidence="4 6" id="KW-0472">Membrane</keyword>